<comment type="caution">
    <text evidence="2">The sequence shown here is derived from an EMBL/GenBank/DDBJ whole genome shotgun (WGS) entry which is preliminary data.</text>
</comment>
<name>A0A1J7BU17_9ACTN</name>
<sequence>MPGEANPEAASNFTLAALHGRRGKTAAATVAALLARHTALRHPHRPARLELAIGADFVRITIDAALPAATTDQAELRRTLTEAGELSRRLGYADNNTTHRARVWAEVRIARPARRAPHPRAATSAPNSPGSSQP</sequence>
<feature type="region of interest" description="Disordered" evidence="1">
    <location>
        <begin position="110"/>
        <end position="134"/>
    </location>
</feature>
<gene>
    <name evidence="2" type="ORF">BIV57_13205</name>
</gene>
<reference evidence="2 3" key="1">
    <citation type="submission" date="2016-10" db="EMBL/GenBank/DDBJ databases">
        <title>Genome sequence of Streptomyces gilvigriseus MUSC 26.</title>
        <authorList>
            <person name="Lee L.-H."/>
            <person name="Ser H.-L."/>
        </authorList>
    </citation>
    <scope>NUCLEOTIDE SEQUENCE [LARGE SCALE GENOMIC DNA]</scope>
    <source>
        <strain evidence="2 3">MUSC 26</strain>
    </source>
</reference>
<protein>
    <submittedName>
        <fullName evidence="2">Uncharacterized protein</fullName>
    </submittedName>
</protein>
<evidence type="ECO:0000313" key="2">
    <source>
        <dbReference type="EMBL" id="OIV36945.1"/>
    </source>
</evidence>
<proteinExistence type="predicted"/>
<evidence type="ECO:0000313" key="3">
    <source>
        <dbReference type="Proteomes" id="UP000243342"/>
    </source>
</evidence>
<evidence type="ECO:0000256" key="1">
    <source>
        <dbReference type="SAM" id="MobiDB-lite"/>
    </source>
</evidence>
<dbReference type="Proteomes" id="UP000243342">
    <property type="component" value="Unassembled WGS sequence"/>
</dbReference>
<dbReference type="EMBL" id="MLCF01000067">
    <property type="protein sequence ID" value="OIV36945.1"/>
    <property type="molecule type" value="Genomic_DNA"/>
</dbReference>
<accession>A0A1J7BU17</accession>
<dbReference type="STRING" id="1428644.BIV57_13205"/>
<dbReference type="AlphaFoldDB" id="A0A1J7BU17"/>
<keyword evidence="3" id="KW-1185">Reference proteome</keyword>
<organism evidence="2 3">
    <name type="scientific">Mangrovactinospora gilvigrisea</name>
    <dbReference type="NCBI Taxonomy" id="1428644"/>
    <lineage>
        <taxon>Bacteria</taxon>
        <taxon>Bacillati</taxon>
        <taxon>Actinomycetota</taxon>
        <taxon>Actinomycetes</taxon>
        <taxon>Kitasatosporales</taxon>
        <taxon>Streptomycetaceae</taxon>
        <taxon>Mangrovactinospora</taxon>
    </lineage>
</organism>